<comment type="caution">
    <text evidence="2">The sequence shown here is derived from an EMBL/GenBank/DDBJ whole genome shotgun (WGS) entry which is preliminary data.</text>
</comment>
<dbReference type="PANTHER" id="PTHR22916">
    <property type="entry name" value="GLYCOSYLTRANSFERASE"/>
    <property type="match status" value="1"/>
</dbReference>
<dbReference type="InterPro" id="IPR001173">
    <property type="entry name" value="Glyco_trans_2-like"/>
</dbReference>
<sequence>MQEITGSTQDKTFSTNRLLKRSDTPFVGNFKSYGGLRTEGWKKESLDGKPLVSVVTVVRNDVANIEKTILSVLNQTYSNVEYVVIDGNSTDGTLEVIKKYAKYIDLWVSEPDEGLFYAFNKGVDLVTGEWVQILNCGDFLYNNTVFADIFEGKKIDVDGLYGSAACYVNGRMAIVEAHEDLYEKAWQGMRLIHETLFVKAEIIKKFKFDTKYKVSGDGDFVLKCVSKGYKFRKVNVVVFETGPQGYSAKHWRLARKENWLIARSYYPGLKTDLFNLQGWVYDEVFRVFKRIMSAVGVYDFLKKYYRRYWGDKIMREKYHYMVVDEKNKN</sequence>
<dbReference type="Proteomes" id="UP000176634">
    <property type="component" value="Unassembled WGS sequence"/>
</dbReference>
<gene>
    <name evidence="2" type="ORF">A2563_04275</name>
</gene>
<dbReference type="AlphaFoldDB" id="A0A1F6PA91"/>
<evidence type="ECO:0000313" key="2">
    <source>
        <dbReference type="EMBL" id="OGH92854.1"/>
    </source>
</evidence>
<proteinExistence type="predicted"/>
<dbReference type="Pfam" id="PF00535">
    <property type="entry name" value="Glycos_transf_2"/>
    <property type="match status" value="1"/>
</dbReference>
<dbReference type="CDD" id="cd06433">
    <property type="entry name" value="GT_2_WfgS_like"/>
    <property type="match status" value="1"/>
</dbReference>
<evidence type="ECO:0000313" key="3">
    <source>
        <dbReference type="Proteomes" id="UP000176634"/>
    </source>
</evidence>
<dbReference type="EMBL" id="MFRA01000005">
    <property type="protein sequence ID" value="OGH92854.1"/>
    <property type="molecule type" value="Genomic_DNA"/>
</dbReference>
<dbReference type="InterPro" id="IPR029044">
    <property type="entry name" value="Nucleotide-diphossugar_trans"/>
</dbReference>
<accession>A0A1F6PA91</accession>
<dbReference type="STRING" id="1798705.A2563_04275"/>
<reference evidence="2 3" key="1">
    <citation type="journal article" date="2016" name="Nat. Commun.">
        <title>Thousands of microbial genomes shed light on interconnected biogeochemical processes in an aquifer system.</title>
        <authorList>
            <person name="Anantharaman K."/>
            <person name="Brown C.T."/>
            <person name="Hug L.A."/>
            <person name="Sharon I."/>
            <person name="Castelle C.J."/>
            <person name="Probst A.J."/>
            <person name="Thomas B.C."/>
            <person name="Singh A."/>
            <person name="Wilkins M.J."/>
            <person name="Karaoz U."/>
            <person name="Brodie E.L."/>
            <person name="Williams K.H."/>
            <person name="Hubbard S.S."/>
            <person name="Banfield J.F."/>
        </authorList>
    </citation>
    <scope>NUCLEOTIDE SEQUENCE [LARGE SCALE GENOMIC DNA]</scope>
</reference>
<dbReference type="Gene3D" id="3.90.550.10">
    <property type="entry name" value="Spore Coat Polysaccharide Biosynthesis Protein SpsA, Chain A"/>
    <property type="match status" value="1"/>
</dbReference>
<feature type="domain" description="Glycosyltransferase 2-like" evidence="1">
    <location>
        <begin position="53"/>
        <end position="136"/>
    </location>
</feature>
<name>A0A1F6PA91_9BACT</name>
<organism evidence="2 3">
    <name type="scientific">Candidatus Magasanikbacteria bacterium RIFOXYD1_FULL_40_23</name>
    <dbReference type="NCBI Taxonomy" id="1798705"/>
    <lineage>
        <taxon>Bacteria</taxon>
        <taxon>Candidatus Magasanikiibacteriota</taxon>
    </lineage>
</organism>
<protein>
    <recommendedName>
        <fullName evidence="1">Glycosyltransferase 2-like domain-containing protein</fullName>
    </recommendedName>
</protein>
<evidence type="ECO:0000259" key="1">
    <source>
        <dbReference type="Pfam" id="PF00535"/>
    </source>
</evidence>
<dbReference type="SUPFAM" id="SSF53448">
    <property type="entry name" value="Nucleotide-diphospho-sugar transferases"/>
    <property type="match status" value="1"/>
</dbReference>
<dbReference type="PANTHER" id="PTHR22916:SF67">
    <property type="entry name" value="COLANIC ACID BIOSYNTHESIS GLYCOSYL TRANSFERASE WCAE-RELATED"/>
    <property type="match status" value="1"/>
</dbReference>